<feature type="signal peptide" evidence="1">
    <location>
        <begin position="1"/>
        <end position="32"/>
    </location>
</feature>
<dbReference type="Pfam" id="PF07833">
    <property type="entry name" value="Cu_amine_oxidN1"/>
    <property type="match status" value="1"/>
</dbReference>
<dbReference type="InterPro" id="IPR051553">
    <property type="entry name" value="Ran_GTPase-activating"/>
</dbReference>
<dbReference type="InterPro" id="IPR012854">
    <property type="entry name" value="Cu_amine_oxidase-like_N"/>
</dbReference>
<organism evidence="3 4">
    <name type="scientific">Paenibacillus cookii</name>
    <dbReference type="NCBI Taxonomy" id="157839"/>
    <lineage>
        <taxon>Bacteria</taxon>
        <taxon>Bacillati</taxon>
        <taxon>Bacillota</taxon>
        <taxon>Bacilli</taxon>
        <taxon>Bacillales</taxon>
        <taxon>Paenibacillaceae</taxon>
        <taxon>Paenibacillus</taxon>
    </lineage>
</organism>
<sequence length="504" mass="53389">MNRAKPVTSLRRPAVLAIAAIIMASGAGTSLAADENHRGVSVPAHAAAHVSSGPVASSPAKTAAETAFTQVLAGTYYSVGLRADGSVWTWGRNLYGELGLPGTSAVGSVNSPVRLVGLTGIRSIATSGSGYQLAVKDDGTVWEWGSHLRNSTETLPPRQFPLLTRVAQVATQHAVNFALKQDGSLWAWTKDVDTGKIGQPFEIKHTGKYVSLSVAGDTAYTLDDAGSLWVIRAERQDHRLNVLPPVRVSGLPALKQVTGDFSSGMYGIDRSGTAWKWSLTPSAASYKLSGKPIKLYPGLKFKQAASSGLTMLLTEQGEVWTYGKGPDGKEGKVNGLKGIVALSPGSRHALAIDAQGQVWGWGANQWNEVGGRRNSQDGMEYAPKRLQIPITVKVNGSLLSSSFPATMSGNLINVPLKDTAKALGAELKTPTTADGGMYTLKYKDTSVDFRPGYNEVDINGKKVLLPSPITAENGATMIPASLLKQMGFTVTWDSKRSELTITGA</sequence>
<dbReference type="Proteomes" id="UP000680638">
    <property type="component" value="Unassembled WGS sequence"/>
</dbReference>
<evidence type="ECO:0000259" key="2">
    <source>
        <dbReference type="Pfam" id="PF07833"/>
    </source>
</evidence>
<accession>A0ABQ4LZ69</accession>
<evidence type="ECO:0000313" key="3">
    <source>
        <dbReference type="EMBL" id="GIO68575.1"/>
    </source>
</evidence>
<keyword evidence="4" id="KW-1185">Reference proteome</keyword>
<dbReference type="Pfam" id="PF00415">
    <property type="entry name" value="RCC1"/>
    <property type="match status" value="1"/>
</dbReference>
<evidence type="ECO:0000256" key="1">
    <source>
        <dbReference type="SAM" id="SignalP"/>
    </source>
</evidence>
<proteinExistence type="predicted"/>
<dbReference type="Gene3D" id="3.30.457.10">
    <property type="entry name" value="Copper amine oxidase-like, N-terminal domain"/>
    <property type="match status" value="1"/>
</dbReference>
<dbReference type="InterPro" id="IPR009091">
    <property type="entry name" value="RCC1/BLIP-II"/>
</dbReference>
<dbReference type="PANTHER" id="PTHR45982:SF1">
    <property type="entry name" value="REGULATOR OF CHROMOSOME CONDENSATION"/>
    <property type="match status" value="1"/>
</dbReference>
<dbReference type="PROSITE" id="PS50012">
    <property type="entry name" value="RCC1_3"/>
    <property type="match status" value="1"/>
</dbReference>
<dbReference type="SUPFAM" id="SSF50985">
    <property type="entry name" value="RCC1/BLIP-II"/>
    <property type="match status" value="2"/>
</dbReference>
<dbReference type="Pfam" id="PF13540">
    <property type="entry name" value="RCC1_2"/>
    <property type="match status" value="1"/>
</dbReference>
<gene>
    <name evidence="3" type="ORF">J21TS3_33960</name>
</gene>
<evidence type="ECO:0000313" key="4">
    <source>
        <dbReference type="Proteomes" id="UP000680638"/>
    </source>
</evidence>
<name>A0ABQ4LZ69_9BACL</name>
<dbReference type="InterPro" id="IPR000408">
    <property type="entry name" value="Reg_chr_condens"/>
</dbReference>
<dbReference type="EMBL" id="BORW01000019">
    <property type="protein sequence ID" value="GIO68575.1"/>
    <property type="molecule type" value="Genomic_DNA"/>
</dbReference>
<feature type="chain" id="PRO_5046731506" description="Copper amine oxidase-like N-terminal domain-containing protein" evidence="1">
    <location>
        <begin position="33"/>
        <end position="504"/>
    </location>
</feature>
<dbReference type="RefSeq" id="WP_212951059.1">
    <property type="nucleotide sequence ID" value="NZ_BORW01000019.1"/>
</dbReference>
<keyword evidence="1" id="KW-0732">Signal</keyword>
<dbReference type="SUPFAM" id="SSF55383">
    <property type="entry name" value="Copper amine oxidase, domain N"/>
    <property type="match status" value="1"/>
</dbReference>
<reference evidence="3 4" key="1">
    <citation type="submission" date="2021-03" db="EMBL/GenBank/DDBJ databases">
        <title>Antimicrobial resistance genes in bacteria isolated from Japanese honey, and their potential for conferring macrolide and lincosamide resistance in the American foulbrood pathogen Paenibacillus larvae.</title>
        <authorList>
            <person name="Okamoto M."/>
            <person name="Kumagai M."/>
            <person name="Kanamori H."/>
            <person name="Takamatsu D."/>
        </authorList>
    </citation>
    <scope>NUCLEOTIDE SEQUENCE [LARGE SCALE GENOMIC DNA]</scope>
    <source>
        <strain evidence="3 4">J21TS3</strain>
    </source>
</reference>
<comment type="caution">
    <text evidence="3">The sequence shown here is derived from an EMBL/GenBank/DDBJ whole genome shotgun (WGS) entry which is preliminary data.</text>
</comment>
<dbReference type="InterPro" id="IPR036582">
    <property type="entry name" value="Mao_N_sf"/>
</dbReference>
<feature type="domain" description="Copper amine oxidase-like N-terminal" evidence="2">
    <location>
        <begin position="393"/>
        <end position="501"/>
    </location>
</feature>
<dbReference type="PANTHER" id="PTHR45982">
    <property type="entry name" value="REGULATOR OF CHROMOSOME CONDENSATION"/>
    <property type="match status" value="1"/>
</dbReference>
<dbReference type="Gene3D" id="2.130.10.30">
    <property type="entry name" value="Regulator of chromosome condensation 1/beta-lactamase-inhibitor protein II"/>
    <property type="match status" value="2"/>
</dbReference>
<protein>
    <recommendedName>
        <fullName evidence="2">Copper amine oxidase-like N-terminal domain-containing protein</fullName>
    </recommendedName>
</protein>